<evidence type="ECO:0000256" key="2">
    <source>
        <dbReference type="SAM" id="Phobius"/>
    </source>
</evidence>
<protein>
    <recommendedName>
        <fullName evidence="5">Tetratricopeptide repeat protein</fullName>
    </recommendedName>
</protein>
<dbReference type="RefSeq" id="WP_188337401.1">
    <property type="nucleotide sequence ID" value="NZ_CP061281.1"/>
</dbReference>
<reference evidence="3 4" key="1">
    <citation type="submission" date="2020-09" db="EMBL/GenBank/DDBJ databases">
        <title>A novel species.</title>
        <authorList>
            <person name="Gao J."/>
        </authorList>
    </citation>
    <scope>NUCLEOTIDE SEQUENCE [LARGE SCALE GENOMIC DNA]</scope>
    <source>
        <strain evidence="3 4">CRXT-Y-14</strain>
    </source>
</reference>
<dbReference type="Gene3D" id="1.25.40.10">
    <property type="entry name" value="Tetratricopeptide repeat domain"/>
    <property type="match status" value="1"/>
</dbReference>
<keyword evidence="2" id="KW-1133">Transmembrane helix</keyword>
<dbReference type="Proteomes" id="UP000516428">
    <property type="component" value="Chromosome"/>
</dbReference>
<feature type="region of interest" description="Disordered" evidence="1">
    <location>
        <begin position="116"/>
        <end position="142"/>
    </location>
</feature>
<dbReference type="KEGG" id="sxn:IAG42_14435"/>
<keyword evidence="2" id="KW-0812">Transmembrane</keyword>
<keyword evidence="2" id="KW-0472">Membrane</keyword>
<evidence type="ECO:0008006" key="5">
    <source>
        <dbReference type="Google" id="ProtNLM"/>
    </source>
</evidence>
<feature type="transmembrane region" description="Helical" evidence="2">
    <location>
        <begin position="208"/>
        <end position="225"/>
    </location>
</feature>
<dbReference type="EMBL" id="CP061281">
    <property type="protein sequence ID" value="QNS04692.1"/>
    <property type="molecule type" value="Genomic_DNA"/>
</dbReference>
<feature type="transmembrane region" description="Helical" evidence="2">
    <location>
        <begin position="285"/>
        <end position="305"/>
    </location>
</feature>
<dbReference type="AlphaFoldDB" id="A0A7H1B7I7"/>
<evidence type="ECO:0000313" key="4">
    <source>
        <dbReference type="Proteomes" id="UP000516428"/>
    </source>
</evidence>
<name>A0A7H1B7I7_9ACTN</name>
<accession>A0A7H1B7I7</accession>
<evidence type="ECO:0000313" key="3">
    <source>
        <dbReference type="EMBL" id="QNS04692.1"/>
    </source>
</evidence>
<dbReference type="InterPro" id="IPR011990">
    <property type="entry name" value="TPR-like_helical_dom_sf"/>
</dbReference>
<evidence type="ECO:0000256" key="1">
    <source>
        <dbReference type="SAM" id="MobiDB-lite"/>
    </source>
</evidence>
<gene>
    <name evidence="3" type="ORF">IAG42_14435</name>
</gene>
<keyword evidence="4" id="KW-1185">Reference proteome</keyword>
<feature type="region of interest" description="Disordered" evidence="1">
    <location>
        <begin position="255"/>
        <end position="276"/>
    </location>
</feature>
<sequence length="471" mass="50247">MQENSGQSVLPAHERAELLLRAGELRQARETARTGLDQEGPQAGLYLVLGRAHAAEDEDDHDAEAERAYRAGLDAFPDDLELLAAYAEFGLAGDVMDQPGRRARGQRAADRLRELAPDSPQAGRLAATAQSGAPRPASQVHVQRHDVKTALDSGVDLAVLAAQAREAAGAWPHDRRLAVRAETLTALERPYGHLSLVRATLRAPYRTALIICSLVSAWMLALPLLHLPLTAGLWALIAVVPVRLEQSLLRGARRRAERRMPADTGLPAPGAPDVPPPTRRERTMLALTFVVAVCAIAGTATWQYARATDYPHYRAAVPRSFQGMPLRPNAPMADELETYLAGTTLPRGAQSFSGVYGEGDRDSARAVAVVGATGDLHAEDPDDLFAGLDDLGFAGLSLRDSWSASPGPLGGRLECFVHGNGTGTLSMCAWADKGSVGVVLVPGEAQGRDSLARTARALRQAVLRPRDSEAA</sequence>
<proteinExistence type="predicted"/>
<organism evidence="3 4">
    <name type="scientific">Streptomyces xanthii</name>
    <dbReference type="NCBI Taxonomy" id="2768069"/>
    <lineage>
        <taxon>Bacteria</taxon>
        <taxon>Bacillati</taxon>
        <taxon>Actinomycetota</taxon>
        <taxon>Actinomycetes</taxon>
        <taxon>Kitasatosporales</taxon>
        <taxon>Streptomycetaceae</taxon>
        <taxon>Streptomyces</taxon>
    </lineage>
</organism>